<dbReference type="Proteomes" id="UP001529510">
    <property type="component" value="Unassembled WGS sequence"/>
</dbReference>
<dbReference type="AlphaFoldDB" id="A0ABD0NCU5"/>
<gene>
    <name evidence="1" type="ORF">M9458_046942</name>
</gene>
<evidence type="ECO:0008006" key="3">
    <source>
        <dbReference type="Google" id="ProtNLM"/>
    </source>
</evidence>
<keyword evidence="2" id="KW-1185">Reference proteome</keyword>
<evidence type="ECO:0000313" key="1">
    <source>
        <dbReference type="EMBL" id="KAL0158866.1"/>
    </source>
</evidence>
<proteinExistence type="predicted"/>
<protein>
    <recommendedName>
        <fullName evidence="3">Dystrophin</fullName>
    </recommendedName>
</protein>
<reference evidence="1 2" key="1">
    <citation type="submission" date="2024-05" db="EMBL/GenBank/DDBJ databases">
        <title>Genome sequencing and assembly of Indian major carp, Cirrhinus mrigala (Hamilton, 1822).</title>
        <authorList>
            <person name="Mohindra V."/>
            <person name="Chowdhury L.M."/>
            <person name="Lal K."/>
            <person name="Jena J.K."/>
        </authorList>
    </citation>
    <scope>NUCLEOTIDE SEQUENCE [LARGE SCALE GENOMIC DNA]</scope>
    <source>
        <strain evidence="1">CM1030</strain>
        <tissue evidence="1">Blood</tissue>
    </source>
</reference>
<accession>A0ABD0NCU5</accession>
<feature type="non-terminal residue" evidence="1">
    <location>
        <position position="58"/>
    </location>
</feature>
<dbReference type="EMBL" id="JAMKFB020000023">
    <property type="protein sequence ID" value="KAL0158866.1"/>
    <property type="molecule type" value="Genomic_DNA"/>
</dbReference>
<comment type="caution">
    <text evidence="1">The sequence shown here is derived from an EMBL/GenBank/DDBJ whole genome shotgun (WGS) entry which is preliminary data.</text>
</comment>
<name>A0ABD0NCU5_CIRMR</name>
<dbReference type="SUPFAM" id="SSF46966">
    <property type="entry name" value="Spectrin repeat"/>
    <property type="match status" value="1"/>
</dbReference>
<organism evidence="1 2">
    <name type="scientific">Cirrhinus mrigala</name>
    <name type="common">Mrigala</name>
    <dbReference type="NCBI Taxonomy" id="683832"/>
    <lineage>
        <taxon>Eukaryota</taxon>
        <taxon>Metazoa</taxon>
        <taxon>Chordata</taxon>
        <taxon>Craniata</taxon>
        <taxon>Vertebrata</taxon>
        <taxon>Euteleostomi</taxon>
        <taxon>Actinopterygii</taxon>
        <taxon>Neopterygii</taxon>
        <taxon>Teleostei</taxon>
        <taxon>Ostariophysi</taxon>
        <taxon>Cypriniformes</taxon>
        <taxon>Cyprinidae</taxon>
        <taxon>Labeoninae</taxon>
        <taxon>Labeonini</taxon>
        <taxon>Cirrhinus</taxon>
    </lineage>
</organism>
<feature type="non-terminal residue" evidence="1">
    <location>
        <position position="1"/>
    </location>
</feature>
<sequence>NIKESLERVGEQVEVINERQPDVILEASRQEMAQISDALTQLNSEWDRVNRMYSQRKG</sequence>
<evidence type="ECO:0000313" key="2">
    <source>
        <dbReference type="Proteomes" id="UP001529510"/>
    </source>
</evidence>